<sequence length="71" mass="8183">MPISSFAFDSGGKTSRSFFFTSSMTRILDFLGERRPLNTTISSRRPEVKNREKAPTVKEMAYTAKRSLYRK</sequence>
<name>A0A9P0GWQ0_NEZVI</name>
<keyword evidence="2" id="KW-1185">Reference proteome</keyword>
<evidence type="ECO:0000313" key="2">
    <source>
        <dbReference type="Proteomes" id="UP001152798"/>
    </source>
</evidence>
<protein>
    <submittedName>
        <fullName evidence="1">Uncharacterized protein</fullName>
    </submittedName>
</protein>
<dbReference type="Proteomes" id="UP001152798">
    <property type="component" value="Chromosome 1"/>
</dbReference>
<proteinExistence type="predicted"/>
<organism evidence="1 2">
    <name type="scientific">Nezara viridula</name>
    <name type="common">Southern green stink bug</name>
    <name type="synonym">Cimex viridulus</name>
    <dbReference type="NCBI Taxonomy" id="85310"/>
    <lineage>
        <taxon>Eukaryota</taxon>
        <taxon>Metazoa</taxon>
        <taxon>Ecdysozoa</taxon>
        <taxon>Arthropoda</taxon>
        <taxon>Hexapoda</taxon>
        <taxon>Insecta</taxon>
        <taxon>Pterygota</taxon>
        <taxon>Neoptera</taxon>
        <taxon>Paraneoptera</taxon>
        <taxon>Hemiptera</taxon>
        <taxon>Heteroptera</taxon>
        <taxon>Panheteroptera</taxon>
        <taxon>Pentatomomorpha</taxon>
        <taxon>Pentatomoidea</taxon>
        <taxon>Pentatomidae</taxon>
        <taxon>Pentatominae</taxon>
        <taxon>Nezara</taxon>
    </lineage>
</organism>
<gene>
    <name evidence="1" type="ORF">NEZAVI_LOCUS361</name>
</gene>
<accession>A0A9P0GWQ0</accession>
<dbReference type="AlphaFoldDB" id="A0A9P0GWQ0"/>
<dbReference type="EMBL" id="OV725077">
    <property type="protein sequence ID" value="CAH1388828.1"/>
    <property type="molecule type" value="Genomic_DNA"/>
</dbReference>
<evidence type="ECO:0000313" key="1">
    <source>
        <dbReference type="EMBL" id="CAH1388828.1"/>
    </source>
</evidence>
<reference evidence="1" key="1">
    <citation type="submission" date="2022-01" db="EMBL/GenBank/DDBJ databases">
        <authorList>
            <person name="King R."/>
        </authorList>
    </citation>
    <scope>NUCLEOTIDE SEQUENCE</scope>
</reference>